<keyword evidence="2" id="KW-1185">Reference proteome</keyword>
<gene>
    <name evidence="1" type="ORF">APZ42_017720</name>
</gene>
<dbReference type="EMBL" id="LRGB01000702">
    <property type="protein sequence ID" value="KZS16530.1"/>
    <property type="molecule type" value="Genomic_DNA"/>
</dbReference>
<evidence type="ECO:0000313" key="2">
    <source>
        <dbReference type="Proteomes" id="UP000076858"/>
    </source>
</evidence>
<reference evidence="1 2" key="1">
    <citation type="submission" date="2016-03" db="EMBL/GenBank/DDBJ databases">
        <title>EvidentialGene: Evidence-directed Construction of Genes on Genomes.</title>
        <authorList>
            <person name="Gilbert D.G."/>
            <person name="Choi J.-H."/>
            <person name="Mockaitis K."/>
            <person name="Colbourne J."/>
            <person name="Pfrender M."/>
        </authorList>
    </citation>
    <scope>NUCLEOTIDE SEQUENCE [LARGE SCALE GENOMIC DNA]</scope>
    <source>
        <strain evidence="1 2">Xinb3</strain>
        <tissue evidence="1">Complete organism</tissue>
    </source>
</reference>
<organism evidence="1 2">
    <name type="scientific">Daphnia magna</name>
    <dbReference type="NCBI Taxonomy" id="35525"/>
    <lineage>
        <taxon>Eukaryota</taxon>
        <taxon>Metazoa</taxon>
        <taxon>Ecdysozoa</taxon>
        <taxon>Arthropoda</taxon>
        <taxon>Crustacea</taxon>
        <taxon>Branchiopoda</taxon>
        <taxon>Diplostraca</taxon>
        <taxon>Cladocera</taxon>
        <taxon>Anomopoda</taxon>
        <taxon>Daphniidae</taxon>
        <taxon>Daphnia</taxon>
    </lineage>
</organism>
<dbReference type="Proteomes" id="UP000076858">
    <property type="component" value="Unassembled WGS sequence"/>
</dbReference>
<feature type="non-terminal residue" evidence="1">
    <location>
        <position position="1"/>
    </location>
</feature>
<comment type="caution">
    <text evidence="1">The sequence shown here is derived from an EMBL/GenBank/DDBJ whole genome shotgun (WGS) entry which is preliminary data.</text>
</comment>
<name>A0A164ZMY0_9CRUS</name>
<proteinExistence type="predicted"/>
<accession>A0A164ZMY0</accession>
<protein>
    <submittedName>
        <fullName evidence="1">Uncharacterized protein</fullName>
    </submittedName>
</protein>
<sequence length="12" mass="1396">VILPETFFCKAQ</sequence>
<evidence type="ECO:0000313" key="1">
    <source>
        <dbReference type="EMBL" id="KZS16530.1"/>
    </source>
</evidence>